<evidence type="ECO:0000256" key="7">
    <source>
        <dbReference type="ARBA" id="ARBA00023242"/>
    </source>
</evidence>
<comment type="subunit">
    <text evidence="8">Component of the Mediator complex.</text>
</comment>
<evidence type="ECO:0000256" key="1">
    <source>
        <dbReference type="ARBA" id="ARBA00004123"/>
    </source>
</evidence>
<proteinExistence type="inferred from homology"/>
<evidence type="ECO:0000313" key="11">
    <source>
        <dbReference type="Proteomes" id="UP001182556"/>
    </source>
</evidence>
<accession>A0AAD9FWM6</accession>
<comment type="function">
    <text evidence="8">Component of the Mediator complex, a coactivator involved in the regulated transcription of nearly all RNA polymerase II-dependent genes. Mediator functions as a bridge to convey information from gene-specific regulatory proteins to the basal RNA polymerase II transcription machinery. Mediator is recruited to promoters by direct interactions with regulatory proteins and serves as a scaffold for the assembly of a functional preinitiation complex with RNA polymerase II and the general transcription factors.</text>
</comment>
<evidence type="ECO:0000313" key="10">
    <source>
        <dbReference type="EMBL" id="KAK1927644.1"/>
    </source>
</evidence>
<name>A0AAD9FWM6_PAPLA</name>
<evidence type="ECO:0000256" key="2">
    <source>
        <dbReference type="ARBA" id="ARBA00005770"/>
    </source>
</evidence>
<dbReference type="PANTHER" id="PTHR13381">
    <property type="entry name" value="RNA POLYMERASE II HOLOENZYME COMPONENT SRB7"/>
    <property type="match status" value="1"/>
</dbReference>
<sequence length="150" mass="16737">MLSAELSTDMDRITQLQDAVLDLLSITHTAIEYITKRAQFEQTSLSIPTTLISPHAAGRKEYKEAIETFVGDIVKRSKDVERLIATLPAKDDNGQRATRIQELQQELEEVDIEYKAALTQAESLMKELEKALGTALGDERTTQDEETADA</sequence>
<dbReference type="InterPro" id="IPR037212">
    <property type="entry name" value="Med7/Med21-like"/>
</dbReference>
<protein>
    <recommendedName>
        <fullName evidence="3 8">Mediator of RNA polymerase II transcription subunit 21</fullName>
    </recommendedName>
</protein>
<organism evidence="10 11">
    <name type="scientific">Papiliotrema laurentii</name>
    <name type="common">Cryptococcus laurentii</name>
    <dbReference type="NCBI Taxonomy" id="5418"/>
    <lineage>
        <taxon>Eukaryota</taxon>
        <taxon>Fungi</taxon>
        <taxon>Dikarya</taxon>
        <taxon>Basidiomycota</taxon>
        <taxon>Agaricomycotina</taxon>
        <taxon>Tremellomycetes</taxon>
        <taxon>Tremellales</taxon>
        <taxon>Rhynchogastremaceae</taxon>
        <taxon>Papiliotrema</taxon>
    </lineage>
</organism>
<comment type="caution">
    <text evidence="10">The sequence shown here is derived from an EMBL/GenBank/DDBJ whole genome shotgun (WGS) entry which is preliminary data.</text>
</comment>
<dbReference type="AlphaFoldDB" id="A0AAD9FWM6"/>
<keyword evidence="9" id="KW-0175">Coiled coil</keyword>
<dbReference type="GO" id="GO:0006357">
    <property type="term" value="P:regulation of transcription by RNA polymerase II"/>
    <property type="evidence" value="ECO:0007669"/>
    <property type="project" value="TreeGrafter"/>
</dbReference>
<evidence type="ECO:0000256" key="9">
    <source>
        <dbReference type="SAM" id="Coils"/>
    </source>
</evidence>
<comment type="subcellular location">
    <subcellularLocation>
        <location evidence="1 8">Nucleus</location>
    </subcellularLocation>
</comment>
<keyword evidence="11" id="KW-1185">Reference proteome</keyword>
<keyword evidence="5 8" id="KW-0010">Activator</keyword>
<evidence type="ECO:0000256" key="5">
    <source>
        <dbReference type="ARBA" id="ARBA00023159"/>
    </source>
</evidence>
<gene>
    <name evidence="10" type="ORF">DB88DRAFT_478753</name>
</gene>
<keyword evidence="6 8" id="KW-0804">Transcription</keyword>
<dbReference type="GO" id="GO:0003712">
    <property type="term" value="F:transcription coregulator activity"/>
    <property type="evidence" value="ECO:0007669"/>
    <property type="project" value="TreeGrafter"/>
</dbReference>
<dbReference type="Pfam" id="PF11221">
    <property type="entry name" value="Med21"/>
    <property type="match status" value="1"/>
</dbReference>
<keyword evidence="4 8" id="KW-0805">Transcription regulation</keyword>
<dbReference type="EMBL" id="JAODAN010000001">
    <property type="protein sequence ID" value="KAK1927644.1"/>
    <property type="molecule type" value="Genomic_DNA"/>
</dbReference>
<dbReference type="GO" id="GO:0016592">
    <property type="term" value="C:mediator complex"/>
    <property type="evidence" value="ECO:0007669"/>
    <property type="project" value="UniProtKB-UniRule"/>
</dbReference>
<dbReference type="Proteomes" id="UP001182556">
    <property type="component" value="Unassembled WGS sequence"/>
</dbReference>
<keyword evidence="7 8" id="KW-0539">Nucleus</keyword>
<reference evidence="10" key="1">
    <citation type="submission" date="2023-02" db="EMBL/GenBank/DDBJ databases">
        <title>Identification and recombinant expression of a fungal hydrolase from Papiliotrema laurentii that hydrolyzes apple cutin and clears colloidal polyester polyurethane.</title>
        <authorList>
            <consortium name="DOE Joint Genome Institute"/>
            <person name="Roman V.A."/>
            <person name="Bojanowski C."/>
            <person name="Crable B.R."/>
            <person name="Wagner D.N."/>
            <person name="Hung C.S."/>
            <person name="Nadeau L.J."/>
            <person name="Schratz L."/>
            <person name="Haridas S."/>
            <person name="Pangilinan J."/>
            <person name="Lipzen A."/>
            <person name="Na H."/>
            <person name="Yan M."/>
            <person name="Ng V."/>
            <person name="Grigoriev I.V."/>
            <person name="Spatafora J.W."/>
            <person name="Barlow D."/>
            <person name="Biffinger J."/>
            <person name="Kelley-Loughnane N."/>
            <person name="Varaljay V.A."/>
            <person name="Crookes-Goodson W.J."/>
        </authorList>
    </citation>
    <scope>NUCLEOTIDE SEQUENCE</scope>
    <source>
        <strain evidence="10">5307AH</strain>
    </source>
</reference>
<evidence type="ECO:0000256" key="8">
    <source>
        <dbReference type="RuleBase" id="RU366036"/>
    </source>
</evidence>
<evidence type="ECO:0000256" key="4">
    <source>
        <dbReference type="ARBA" id="ARBA00023015"/>
    </source>
</evidence>
<evidence type="ECO:0000256" key="3">
    <source>
        <dbReference type="ARBA" id="ARBA00019691"/>
    </source>
</evidence>
<dbReference type="Gene3D" id="6.10.280.10">
    <property type="entry name" value="Mediator complex, subunit Med21"/>
    <property type="match status" value="1"/>
</dbReference>
<comment type="similarity">
    <text evidence="2 8">Belongs to the Mediator complex subunit 21 family.</text>
</comment>
<dbReference type="InterPro" id="IPR021384">
    <property type="entry name" value="Mediator_Med21"/>
</dbReference>
<dbReference type="SUPFAM" id="SSF140718">
    <property type="entry name" value="Mediator hinge subcomplex-like"/>
    <property type="match status" value="1"/>
</dbReference>
<feature type="coiled-coil region" evidence="9">
    <location>
        <begin position="100"/>
        <end position="127"/>
    </location>
</feature>
<evidence type="ECO:0000256" key="6">
    <source>
        <dbReference type="ARBA" id="ARBA00023163"/>
    </source>
</evidence>
<dbReference type="PANTHER" id="PTHR13381:SF0">
    <property type="entry name" value="MEDIATOR OF RNA POLYMERASE II TRANSCRIPTION SUBUNIT 21"/>
    <property type="match status" value="1"/>
</dbReference>